<dbReference type="EMBL" id="MF101446">
    <property type="protein sequence ID" value="ARW67170.1"/>
    <property type="molecule type" value="Genomic_DNA"/>
</dbReference>
<accession>A0A1Z1MM54</accession>
<dbReference type="RefSeq" id="YP_009397984.1">
    <property type="nucleotide sequence ID" value="NC_035290.1"/>
</dbReference>
<dbReference type="GeneID" id="33360439"/>
<feature type="chain" id="PRO_5013391763" evidence="1">
    <location>
        <begin position="19"/>
        <end position="38"/>
    </location>
</feature>
<geneLocation type="chloroplast" evidence="2"/>
<keyword evidence="2" id="KW-0934">Plastid</keyword>
<keyword evidence="1" id="KW-0732">Signal</keyword>
<gene>
    <name evidence="2" type="primary">orf38</name>
</gene>
<protein>
    <submittedName>
        <fullName evidence="2">Uncharacterized protein</fullName>
    </submittedName>
</protein>
<name>A0A1Z1MM54_9FLOR</name>
<evidence type="ECO:0000313" key="2">
    <source>
        <dbReference type="EMBL" id="ARW67170.1"/>
    </source>
</evidence>
<sequence>MLLMTLFIRLCILHKSFIDVNKMTSITLNVVLSKFNLN</sequence>
<reference evidence="2" key="1">
    <citation type="journal article" date="2017" name="J. Phycol.">
        <title>Analysis of chloroplast genomes and a supermatrix inform reclassification of the Rhodomelaceae (Rhodophyta).</title>
        <authorList>
            <person name="Diaz-Tapia P."/>
            <person name="Maggs C.A."/>
            <person name="West J.A."/>
            <person name="Verbruggen H."/>
        </authorList>
    </citation>
    <scope>NUCLEOTIDE SEQUENCE</scope>
    <source>
        <strain evidence="2">PD1230</strain>
    </source>
</reference>
<keyword evidence="2" id="KW-0150">Chloroplast</keyword>
<dbReference type="AlphaFoldDB" id="A0A1Z1MM54"/>
<organism evidence="2">
    <name type="scientific">Gredgaria maugeana</name>
    <dbReference type="NCBI Taxonomy" id="2007213"/>
    <lineage>
        <taxon>Eukaryota</taxon>
        <taxon>Rhodophyta</taxon>
        <taxon>Florideophyceae</taxon>
        <taxon>Rhodymeniophycidae</taxon>
        <taxon>Ceramiales</taxon>
        <taxon>Rhodomelaceae</taxon>
        <taxon>Herposiphonieae</taxon>
        <taxon>Gredgaria</taxon>
    </lineage>
</organism>
<proteinExistence type="predicted"/>
<feature type="signal peptide" evidence="1">
    <location>
        <begin position="1"/>
        <end position="18"/>
    </location>
</feature>
<evidence type="ECO:0000256" key="1">
    <source>
        <dbReference type="SAM" id="SignalP"/>
    </source>
</evidence>